<gene>
    <name evidence="1" type="ORF">DSTB1V02_LOCUS13582</name>
</gene>
<dbReference type="AlphaFoldDB" id="A0A7R9FSX2"/>
<organism evidence="1">
    <name type="scientific">Darwinula stevensoni</name>
    <dbReference type="NCBI Taxonomy" id="69355"/>
    <lineage>
        <taxon>Eukaryota</taxon>
        <taxon>Metazoa</taxon>
        <taxon>Ecdysozoa</taxon>
        <taxon>Arthropoda</taxon>
        <taxon>Crustacea</taxon>
        <taxon>Oligostraca</taxon>
        <taxon>Ostracoda</taxon>
        <taxon>Podocopa</taxon>
        <taxon>Podocopida</taxon>
        <taxon>Darwinulocopina</taxon>
        <taxon>Darwinuloidea</taxon>
        <taxon>Darwinulidae</taxon>
        <taxon>Darwinula</taxon>
    </lineage>
</organism>
<evidence type="ECO:0000313" key="1">
    <source>
        <dbReference type="EMBL" id="CAD7253836.1"/>
    </source>
</evidence>
<accession>A0A7R9FSX2</accession>
<reference evidence="1" key="1">
    <citation type="submission" date="2020-11" db="EMBL/GenBank/DDBJ databases">
        <authorList>
            <person name="Tran Van P."/>
        </authorList>
    </citation>
    <scope>NUCLEOTIDE SEQUENCE</scope>
</reference>
<dbReference type="Proteomes" id="UP000677054">
    <property type="component" value="Unassembled WGS sequence"/>
</dbReference>
<dbReference type="EMBL" id="CAJPEV010006832">
    <property type="protein sequence ID" value="CAG0904399.1"/>
    <property type="molecule type" value="Genomic_DNA"/>
</dbReference>
<keyword evidence="2" id="KW-1185">Reference proteome</keyword>
<proteinExistence type="predicted"/>
<evidence type="ECO:0000313" key="2">
    <source>
        <dbReference type="Proteomes" id="UP000677054"/>
    </source>
</evidence>
<protein>
    <submittedName>
        <fullName evidence="1">Uncharacterized protein</fullName>
    </submittedName>
</protein>
<name>A0A7R9FSX2_9CRUS</name>
<sequence length="94" mass="10438">MYGVSTRCDNTNMMSQFAVNSFKACLPRTARTAEPAWFQTASLCQHLQVIPGCQRACDVIQGSSVTLVVCWHEQLGRIVSHAKRPFTSSIQGNY</sequence>
<dbReference type="EMBL" id="LR906349">
    <property type="protein sequence ID" value="CAD7253836.1"/>
    <property type="molecule type" value="Genomic_DNA"/>
</dbReference>